<dbReference type="InterPro" id="IPR003445">
    <property type="entry name" value="Cat_transpt"/>
</dbReference>
<accession>A0A420WJA1</accession>
<keyword evidence="8 9" id="KW-0472">Membrane</keyword>
<dbReference type="AlphaFoldDB" id="A0A420WJA1"/>
<keyword evidence="6 9" id="KW-1133">Transmembrane helix</keyword>
<dbReference type="RefSeq" id="WP_121098885.1">
    <property type="nucleotide sequence ID" value="NZ_RBII01000001.1"/>
</dbReference>
<dbReference type="InParanoid" id="A0A420WJA1"/>
<keyword evidence="5 9" id="KW-0812">Transmembrane</keyword>
<keyword evidence="3" id="KW-0813">Transport</keyword>
<evidence type="ECO:0000313" key="11">
    <source>
        <dbReference type="Proteomes" id="UP000282211"/>
    </source>
</evidence>
<reference evidence="10 11" key="1">
    <citation type="submission" date="2018-10" db="EMBL/GenBank/DDBJ databases">
        <title>Genomic Encyclopedia of Type Strains, Phase IV (KMG-IV): sequencing the most valuable type-strain genomes for metagenomic binning, comparative biology and taxonomic classification.</title>
        <authorList>
            <person name="Goeker M."/>
        </authorList>
    </citation>
    <scope>NUCLEOTIDE SEQUENCE [LARGE SCALE GENOMIC DNA]</scope>
    <source>
        <strain evidence="10 11">DSM 22008</strain>
    </source>
</reference>
<dbReference type="PANTHER" id="PTHR32024">
    <property type="entry name" value="TRK SYSTEM POTASSIUM UPTAKE PROTEIN TRKG-RELATED"/>
    <property type="match status" value="1"/>
</dbReference>
<feature type="transmembrane region" description="Helical" evidence="9">
    <location>
        <begin position="235"/>
        <end position="258"/>
    </location>
</feature>
<feature type="transmembrane region" description="Helical" evidence="9">
    <location>
        <begin position="385"/>
        <end position="410"/>
    </location>
</feature>
<comment type="subcellular location">
    <subcellularLocation>
        <location evidence="1">Cell membrane</location>
        <topology evidence="1">Multi-pass membrane protein</topology>
    </subcellularLocation>
</comment>
<evidence type="ECO:0000256" key="6">
    <source>
        <dbReference type="ARBA" id="ARBA00022989"/>
    </source>
</evidence>
<feature type="transmembrane region" description="Helical" evidence="9">
    <location>
        <begin position="38"/>
        <end position="58"/>
    </location>
</feature>
<dbReference type="OrthoDB" id="7629000at2"/>
<feature type="transmembrane region" description="Helical" evidence="9">
    <location>
        <begin position="278"/>
        <end position="295"/>
    </location>
</feature>
<feature type="transmembrane region" description="Helical" evidence="9">
    <location>
        <begin position="176"/>
        <end position="199"/>
    </location>
</feature>
<feature type="transmembrane region" description="Helical" evidence="9">
    <location>
        <begin position="7"/>
        <end position="32"/>
    </location>
</feature>
<evidence type="ECO:0000256" key="9">
    <source>
        <dbReference type="SAM" id="Phobius"/>
    </source>
</evidence>
<keyword evidence="7" id="KW-0406">Ion transport</keyword>
<feature type="transmembrane region" description="Helical" evidence="9">
    <location>
        <begin position="451"/>
        <end position="472"/>
    </location>
</feature>
<dbReference type="Pfam" id="PF02386">
    <property type="entry name" value="TrkH"/>
    <property type="match status" value="1"/>
</dbReference>
<gene>
    <name evidence="10" type="ORF">DES40_0386</name>
</gene>
<keyword evidence="4" id="KW-1003">Cell membrane</keyword>
<dbReference type="Proteomes" id="UP000282211">
    <property type="component" value="Unassembled WGS sequence"/>
</dbReference>
<comment type="similarity">
    <text evidence="2">Belongs to the TrkH potassium transport family.</text>
</comment>
<sequence length="479" mass="51841">MAVTRIILWLGYSAVFLAALMGASAFAALLLLDFHMAVLMSVSGLFTFMFGAIFVLIMSKTPSRETNSDALVFLLLFWCLSPVLAATPFWLNAPEGTWLRSYFHAVSAMTSTGASGYVIDDLPQSLVFWQSILQFFGGVSVATFAVVILAALNLTGTGIHRSNLFALKKGELFPRLVGIGRIVAGIYALIASVCCVLMILGGAPLFESICLSLAGVSTGGIPPRSEDLFIYIPRFAAFVLAVSCALGAMNISIIWDVFRVRNWRNLRRLYLSVEHRTLISLTIIITFLGLFYAGLQNIFPIFIEAIFFISTAGFIYDPISIEQIPSVVLIAIALVGGSALSTAGGLKMIRIILLFKHLSTDISRLSHPSRVLPVSFKRRIIPDQAFLSIWMYFFGYTLVLGAGIVGFGVIGLDFADATTVSAAALANIGPLLPATIPDSGLSWHEMTAAQMALSSALMLVGRVEVLAVLVLITPSFWRQ</sequence>
<evidence type="ECO:0000313" key="10">
    <source>
        <dbReference type="EMBL" id="RKQ71078.1"/>
    </source>
</evidence>
<name>A0A420WJA1_9PROT</name>
<evidence type="ECO:0000256" key="8">
    <source>
        <dbReference type="ARBA" id="ARBA00023136"/>
    </source>
</evidence>
<dbReference type="GO" id="GO:0005886">
    <property type="term" value="C:plasma membrane"/>
    <property type="evidence" value="ECO:0007669"/>
    <property type="project" value="UniProtKB-SubCell"/>
</dbReference>
<feature type="transmembrane region" description="Helical" evidence="9">
    <location>
        <begin position="70"/>
        <end position="91"/>
    </location>
</feature>
<keyword evidence="11" id="KW-1185">Reference proteome</keyword>
<proteinExistence type="inferred from homology"/>
<evidence type="ECO:0000256" key="1">
    <source>
        <dbReference type="ARBA" id="ARBA00004651"/>
    </source>
</evidence>
<evidence type="ECO:0000256" key="7">
    <source>
        <dbReference type="ARBA" id="ARBA00023065"/>
    </source>
</evidence>
<dbReference type="GO" id="GO:0030001">
    <property type="term" value="P:metal ion transport"/>
    <property type="evidence" value="ECO:0007669"/>
    <property type="project" value="UniProtKB-ARBA"/>
</dbReference>
<feature type="transmembrane region" description="Helical" evidence="9">
    <location>
        <begin position="327"/>
        <end position="346"/>
    </location>
</feature>
<protein>
    <submittedName>
        <fullName evidence="10">Trk system potassium uptake protein TrkH</fullName>
    </submittedName>
</protein>
<evidence type="ECO:0000256" key="4">
    <source>
        <dbReference type="ARBA" id="ARBA00022475"/>
    </source>
</evidence>
<dbReference type="GO" id="GO:0008324">
    <property type="term" value="F:monoatomic cation transmembrane transporter activity"/>
    <property type="evidence" value="ECO:0007669"/>
    <property type="project" value="InterPro"/>
</dbReference>
<evidence type="ECO:0000256" key="5">
    <source>
        <dbReference type="ARBA" id="ARBA00022692"/>
    </source>
</evidence>
<dbReference type="EMBL" id="RBII01000001">
    <property type="protein sequence ID" value="RKQ71078.1"/>
    <property type="molecule type" value="Genomic_DNA"/>
</dbReference>
<organism evidence="10 11">
    <name type="scientific">Litorimonas taeanensis</name>
    <dbReference type="NCBI Taxonomy" id="568099"/>
    <lineage>
        <taxon>Bacteria</taxon>
        <taxon>Pseudomonadati</taxon>
        <taxon>Pseudomonadota</taxon>
        <taxon>Alphaproteobacteria</taxon>
        <taxon>Maricaulales</taxon>
        <taxon>Robiginitomaculaceae</taxon>
    </lineage>
</organism>
<feature type="transmembrane region" description="Helical" evidence="9">
    <location>
        <begin position="132"/>
        <end position="155"/>
    </location>
</feature>
<comment type="caution">
    <text evidence="10">The sequence shown here is derived from an EMBL/GenBank/DDBJ whole genome shotgun (WGS) entry which is preliminary data.</text>
</comment>
<evidence type="ECO:0000256" key="2">
    <source>
        <dbReference type="ARBA" id="ARBA00009137"/>
    </source>
</evidence>
<evidence type="ECO:0000256" key="3">
    <source>
        <dbReference type="ARBA" id="ARBA00022448"/>
    </source>
</evidence>
<dbReference type="PANTHER" id="PTHR32024:SF2">
    <property type="entry name" value="TRK SYSTEM POTASSIUM UPTAKE PROTEIN TRKG-RELATED"/>
    <property type="match status" value="1"/>
</dbReference>